<accession>A0A078MDK8</accession>
<dbReference type="InterPro" id="IPR036411">
    <property type="entry name" value="TorD-like_sf"/>
</dbReference>
<reference evidence="1" key="1">
    <citation type="submission" date="2014-07" db="EMBL/GenBank/DDBJ databases">
        <authorList>
            <person name="Urmite Genomes Urmite Genomes"/>
        </authorList>
    </citation>
    <scope>NUCLEOTIDE SEQUENCE</scope>
    <source>
        <strain evidence="1">12M76_air</strain>
    </source>
</reference>
<dbReference type="EMBL" id="LM997413">
    <property type="protein sequence ID" value="CEA04350.1"/>
    <property type="molecule type" value="Genomic_DNA"/>
</dbReference>
<dbReference type="Pfam" id="PF02613">
    <property type="entry name" value="Nitrate_red_del"/>
    <property type="match status" value="1"/>
</dbReference>
<evidence type="ECO:0000313" key="1">
    <source>
        <dbReference type="EMBL" id="CEA04350.1"/>
    </source>
</evidence>
<name>A0A078MDK8_9PSED</name>
<dbReference type="SUPFAM" id="SSF89155">
    <property type="entry name" value="TorD-like"/>
    <property type="match status" value="1"/>
</dbReference>
<dbReference type="EMBL" id="LK391969">
    <property type="protein sequence ID" value="CEF26546.1"/>
    <property type="molecule type" value="Genomic_DNA"/>
</dbReference>
<dbReference type="InterPro" id="IPR020945">
    <property type="entry name" value="DMSO/NO3_reduct_chaperone"/>
</dbReference>
<sequence length="246" mass="27102">MTATAPTAPTPVEIDRLGAQETIYRLAAVLFAYPLEETQQALEEGRIHAALAPAWQTATGGTWPQLPASADLDTLQTGFTGTFLQARRKMQVPLTASAHEELLGGETPGSYLLNILAFYRHFGLQTAQADEGLAEEPDHLVAMLEFCCLLCFLERRALIHEQDTGPYQRARRDFIARYLAPLLEAIKTRYAKNRNKNLDATLAHLVEVLPGWVLDQQAALSAQVGPCPLPGAVRIQSDTDSHPMWD</sequence>
<organism evidence="1">
    <name type="scientific">Pseudomonas saudimassiliensis</name>
    <dbReference type="NCBI Taxonomy" id="1461581"/>
    <lineage>
        <taxon>Bacteria</taxon>
        <taxon>Pseudomonadati</taxon>
        <taxon>Pseudomonadota</taxon>
        <taxon>Gammaproteobacteria</taxon>
        <taxon>Pseudomonadales</taxon>
        <taxon>Pseudomonadaceae</taxon>
        <taxon>Pseudomonas</taxon>
    </lineage>
</organism>
<dbReference type="PATRIC" id="fig|1461581.3.peg.1456"/>
<dbReference type="OrthoDB" id="6358994at2"/>
<dbReference type="RefSeq" id="WP_052508731.1">
    <property type="nucleotide sequence ID" value="NZ_LK391969.1"/>
</dbReference>
<proteinExistence type="predicted"/>
<protein>
    <submittedName>
        <fullName evidence="1">Selenate reductase assembly chaperone protein</fullName>
    </submittedName>
</protein>
<dbReference type="AlphaFoldDB" id="A0A078MDK8"/>
<dbReference type="Gene3D" id="1.10.3480.10">
    <property type="entry name" value="TorD-like"/>
    <property type="match status" value="1"/>
</dbReference>
<gene>
    <name evidence="1" type="primary">serD</name>
    <name evidence="1" type="ORF">BN1049_01479</name>
</gene>